<dbReference type="Pfam" id="PF10313">
    <property type="entry name" value="DUF2415"/>
    <property type="match status" value="1"/>
</dbReference>
<dbReference type="InterPro" id="IPR015943">
    <property type="entry name" value="WD40/YVTN_repeat-like_dom_sf"/>
</dbReference>
<name>A0A1E3NHH1_9ASCO</name>
<feature type="region of interest" description="Disordered" evidence="1">
    <location>
        <begin position="619"/>
        <end position="638"/>
    </location>
</feature>
<proteinExistence type="predicted"/>
<dbReference type="InterPro" id="IPR013788">
    <property type="entry name" value="Hemocyanin/hexamerin"/>
</dbReference>
<protein>
    <recommendedName>
        <fullName evidence="2">DUF2415 domain-containing protein</fullName>
    </recommendedName>
</protein>
<feature type="compositionally biased region" description="Basic and acidic residues" evidence="1">
    <location>
        <begin position="404"/>
        <end position="413"/>
    </location>
</feature>
<dbReference type="Gene3D" id="2.130.10.10">
    <property type="entry name" value="YVTN repeat-like/Quinoprotein amine dehydrogenase"/>
    <property type="match status" value="1"/>
</dbReference>
<feature type="domain" description="DUF2415" evidence="2">
    <location>
        <begin position="320"/>
        <end position="358"/>
    </location>
</feature>
<feature type="region of interest" description="Disordered" evidence="1">
    <location>
        <begin position="552"/>
        <end position="576"/>
    </location>
</feature>
<dbReference type="SUPFAM" id="SSF50978">
    <property type="entry name" value="WD40 repeat-like"/>
    <property type="match status" value="1"/>
</dbReference>
<gene>
    <name evidence="3" type="ORF">PICMEDRAFT_16900</name>
</gene>
<feature type="compositionally biased region" description="Acidic residues" evidence="1">
    <location>
        <begin position="621"/>
        <end position="637"/>
    </location>
</feature>
<dbReference type="InterPro" id="IPR036322">
    <property type="entry name" value="WD40_repeat_dom_sf"/>
</dbReference>
<dbReference type="GeneID" id="30178075"/>
<sequence>MTIDLEVTQGKMSTARKERSLPDAHRFGQAVLKKRSHYLNVALTSPHWQLKDLLISSSYSSYDEDYGGNQDPTFYFPYKNRIFSFNYSALLGADGSARSNVHTRILKYSSIKFQSSPRCLKQLDGIVVMGGITDSFDPDTNPVGLQKGSFSVCNPQTAATENIQIGEFITNSVSINKLASSGSSHYRSYLCNNDKFLYQFDITPSRVIQSANPVYLKVALNHSILSNDNSTLVTVGDSPKIFISHPQEGTPKDGGGGSPSTKNFDILQTPGDCGFSTSFLSNGYQFITCFQDGLALIYDMRNLSAPLHSIHSTRPKTQPGAFRVVKTSNYNDDLICLSEHQGRVHLIDSRNFNNHSVLLLPKYLYNVPPSISVSYMNDNSCDDIHVNTDDDNSPSGMETDDDDARSSNHIGRERQDHYSNLFGKYPIAISTDSKKDLSKQWYNQPIVKDIDDFKDLSHFGGDLNLGYLESYRYMDTRFRNHGGTYSSNHNESRGEDRPYKIVLQGTFDREDLLKRKLSTNYSPQSSSLLTYKGSQVYPLQFRKRIGKFNRLKGDRNSDDMDMSDNENEDDDYDDEYDDDIGNKYTETRYISQQCWWNNENLGNAGNFREIWPWGKQVVSESGDDDSYNDDENEDSEVYDSSAIMETPLRDPFFYVDSDIEINGLELANRNGKSMLCIGTKEGIILWDINNWQRKCFPSFGYA</sequence>
<reference evidence="3 4" key="1">
    <citation type="journal article" date="2016" name="Proc. Natl. Acad. Sci. U.S.A.">
        <title>Comparative genomics of biotechnologically important yeasts.</title>
        <authorList>
            <person name="Riley R."/>
            <person name="Haridas S."/>
            <person name="Wolfe K.H."/>
            <person name="Lopes M.R."/>
            <person name="Hittinger C.T."/>
            <person name="Goeker M."/>
            <person name="Salamov A.A."/>
            <person name="Wisecaver J.H."/>
            <person name="Long T.M."/>
            <person name="Calvey C.H."/>
            <person name="Aerts A.L."/>
            <person name="Barry K.W."/>
            <person name="Choi C."/>
            <person name="Clum A."/>
            <person name="Coughlan A.Y."/>
            <person name="Deshpande S."/>
            <person name="Douglass A.P."/>
            <person name="Hanson S.J."/>
            <person name="Klenk H.-P."/>
            <person name="LaButti K.M."/>
            <person name="Lapidus A."/>
            <person name="Lindquist E.A."/>
            <person name="Lipzen A.M."/>
            <person name="Meier-Kolthoff J.P."/>
            <person name="Ohm R.A."/>
            <person name="Otillar R.P."/>
            <person name="Pangilinan J.L."/>
            <person name="Peng Y."/>
            <person name="Rokas A."/>
            <person name="Rosa C.A."/>
            <person name="Scheuner C."/>
            <person name="Sibirny A.A."/>
            <person name="Slot J.C."/>
            <person name="Stielow J.B."/>
            <person name="Sun H."/>
            <person name="Kurtzman C.P."/>
            <person name="Blackwell M."/>
            <person name="Grigoriev I.V."/>
            <person name="Jeffries T.W."/>
        </authorList>
    </citation>
    <scope>NUCLEOTIDE SEQUENCE [LARGE SCALE GENOMIC DNA]</scope>
    <source>
        <strain evidence="3 4">NRRL Y-2026</strain>
    </source>
</reference>
<evidence type="ECO:0000313" key="3">
    <source>
        <dbReference type="EMBL" id="ODQ45595.1"/>
    </source>
</evidence>
<dbReference type="OrthoDB" id="418169at2759"/>
<dbReference type="PANTHER" id="PTHR43991:SF9">
    <property type="entry name" value="DUF2415 DOMAIN-CONTAINING PROTEIN"/>
    <property type="match status" value="1"/>
</dbReference>
<dbReference type="RefSeq" id="XP_019016708.1">
    <property type="nucleotide sequence ID" value="XM_019161388.1"/>
</dbReference>
<dbReference type="PROSITE" id="PS00210">
    <property type="entry name" value="HEMOCYANIN_2"/>
    <property type="match status" value="1"/>
</dbReference>
<evidence type="ECO:0000313" key="4">
    <source>
        <dbReference type="Proteomes" id="UP000094455"/>
    </source>
</evidence>
<keyword evidence="4" id="KW-1185">Reference proteome</keyword>
<evidence type="ECO:0000256" key="1">
    <source>
        <dbReference type="SAM" id="MobiDB-lite"/>
    </source>
</evidence>
<dbReference type="Proteomes" id="UP000094455">
    <property type="component" value="Unassembled WGS sequence"/>
</dbReference>
<feature type="compositionally biased region" description="Acidic residues" evidence="1">
    <location>
        <begin position="559"/>
        <end position="576"/>
    </location>
</feature>
<feature type="region of interest" description="Disordered" evidence="1">
    <location>
        <begin position="384"/>
        <end position="413"/>
    </location>
</feature>
<dbReference type="EMBL" id="KV454004">
    <property type="protein sequence ID" value="ODQ45595.1"/>
    <property type="molecule type" value="Genomic_DNA"/>
</dbReference>
<dbReference type="PANTHER" id="PTHR43991">
    <property type="entry name" value="WD REPEAT PROTEIN (AFU_ORTHOLOGUE AFUA_8G05640)-RELATED"/>
    <property type="match status" value="1"/>
</dbReference>
<accession>A0A1E3NHH1</accession>
<organism evidence="3 4">
    <name type="scientific">Pichia membranifaciens NRRL Y-2026</name>
    <dbReference type="NCBI Taxonomy" id="763406"/>
    <lineage>
        <taxon>Eukaryota</taxon>
        <taxon>Fungi</taxon>
        <taxon>Dikarya</taxon>
        <taxon>Ascomycota</taxon>
        <taxon>Saccharomycotina</taxon>
        <taxon>Pichiomycetes</taxon>
        <taxon>Pichiales</taxon>
        <taxon>Pichiaceae</taxon>
        <taxon>Pichia</taxon>
    </lineage>
</organism>
<dbReference type="AlphaFoldDB" id="A0A1E3NHH1"/>
<evidence type="ECO:0000259" key="2">
    <source>
        <dbReference type="Pfam" id="PF10313"/>
    </source>
</evidence>
<dbReference type="InterPro" id="IPR019417">
    <property type="entry name" value="DUF2415"/>
</dbReference>